<evidence type="ECO:0008006" key="6">
    <source>
        <dbReference type="Google" id="ProtNLM"/>
    </source>
</evidence>
<dbReference type="InterPro" id="IPR051910">
    <property type="entry name" value="ComF/GntX_DNA_util-trans"/>
</dbReference>
<dbReference type="InterPro" id="IPR000836">
    <property type="entry name" value="PRTase_dom"/>
</dbReference>
<dbReference type="CDD" id="cd06223">
    <property type="entry name" value="PRTases_typeI"/>
    <property type="match status" value="1"/>
</dbReference>
<sequence>MVNERLKQIQSWLWPGSCLLCRARLPAGEDFCAGCAQSLPRLEAACPRCAAALGAPSTEACGECQKRPPAFDRARALFTYAAPVDRLILRLKYHRQLYLARVLGEALGAFIVGLDDALPDAIVPVPLHVTRLRERGYNQSLELARSIAKRLNLPVRAELARRIRATAPQTRLPVDLRKRNVRNAFASEDAVEGLKIAIVDDVMTSGHTVNALARTLRKAGAKEVSVWVVARA</sequence>
<organism evidence="4 5">
    <name type="scientific">Candidatus Muproteobacteria bacterium RBG_16_65_34</name>
    <dbReference type="NCBI Taxonomy" id="1817760"/>
    <lineage>
        <taxon>Bacteria</taxon>
        <taxon>Pseudomonadati</taxon>
        <taxon>Pseudomonadota</taxon>
        <taxon>Candidatus Muproteobacteria</taxon>
    </lineage>
</organism>
<feature type="domain" description="Double zinc ribbon" evidence="3">
    <location>
        <begin position="11"/>
        <end position="65"/>
    </location>
</feature>
<dbReference type="InterPro" id="IPR044005">
    <property type="entry name" value="DZR_2"/>
</dbReference>
<dbReference type="Pfam" id="PF18912">
    <property type="entry name" value="DZR_2"/>
    <property type="match status" value="1"/>
</dbReference>
<dbReference type="InterPro" id="IPR029057">
    <property type="entry name" value="PRTase-like"/>
</dbReference>
<dbReference type="Proteomes" id="UP000178885">
    <property type="component" value="Unassembled WGS sequence"/>
</dbReference>
<proteinExistence type="inferred from homology"/>
<dbReference type="PANTHER" id="PTHR47505:SF1">
    <property type="entry name" value="DNA UTILIZATION PROTEIN YHGH"/>
    <property type="match status" value="1"/>
</dbReference>
<feature type="domain" description="Phosphoribosyltransferase" evidence="2">
    <location>
        <begin position="140"/>
        <end position="230"/>
    </location>
</feature>
<comment type="caution">
    <text evidence="4">The sequence shown here is derived from an EMBL/GenBank/DDBJ whole genome shotgun (WGS) entry which is preliminary data.</text>
</comment>
<gene>
    <name evidence="4" type="ORF">A2151_08130</name>
</gene>
<evidence type="ECO:0000259" key="2">
    <source>
        <dbReference type="Pfam" id="PF00156"/>
    </source>
</evidence>
<evidence type="ECO:0000259" key="3">
    <source>
        <dbReference type="Pfam" id="PF18912"/>
    </source>
</evidence>
<dbReference type="STRING" id="1817760.A2151_08130"/>
<dbReference type="Gene3D" id="3.40.50.2020">
    <property type="match status" value="1"/>
</dbReference>
<evidence type="ECO:0000256" key="1">
    <source>
        <dbReference type="ARBA" id="ARBA00008007"/>
    </source>
</evidence>
<evidence type="ECO:0000313" key="5">
    <source>
        <dbReference type="Proteomes" id="UP000178885"/>
    </source>
</evidence>
<comment type="similarity">
    <text evidence="1">Belongs to the ComF/GntX family.</text>
</comment>
<protein>
    <recommendedName>
        <fullName evidence="6">Phosphoribosyltransferase domain-containing protein</fullName>
    </recommendedName>
</protein>
<dbReference type="Pfam" id="PF00156">
    <property type="entry name" value="Pribosyltran"/>
    <property type="match status" value="1"/>
</dbReference>
<dbReference type="AlphaFoldDB" id="A0A1F6TVU1"/>
<accession>A0A1F6TVU1</accession>
<evidence type="ECO:0000313" key="4">
    <source>
        <dbReference type="EMBL" id="OGI49172.1"/>
    </source>
</evidence>
<dbReference type="SUPFAM" id="SSF53271">
    <property type="entry name" value="PRTase-like"/>
    <property type="match status" value="1"/>
</dbReference>
<dbReference type="EMBL" id="MFSU01000004">
    <property type="protein sequence ID" value="OGI49172.1"/>
    <property type="molecule type" value="Genomic_DNA"/>
</dbReference>
<dbReference type="PANTHER" id="PTHR47505">
    <property type="entry name" value="DNA UTILIZATION PROTEIN YHGH"/>
    <property type="match status" value="1"/>
</dbReference>
<name>A0A1F6TVU1_9PROT</name>
<reference evidence="4 5" key="1">
    <citation type="journal article" date="2016" name="Nat. Commun.">
        <title>Thousands of microbial genomes shed light on interconnected biogeochemical processes in an aquifer system.</title>
        <authorList>
            <person name="Anantharaman K."/>
            <person name="Brown C.T."/>
            <person name="Hug L.A."/>
            <person name="Sharon I."/>
            <person name="Castelle C.J."/>
            <person name="Probst A.J."/>
            <person name="Thomas B.C."/>
            <person name="Singh A."/>
            <person name="Wilkins M.J."/>
            <person name="Karaoz U."/>
            <person name="Brodie E.L."/>
            <person name="Williams K.H."/>
            <person name="Hubbard S.S."/>
            <person name="Banfield J.F."/>
        </authorList>
    </citation>
    <scope>NUCLEOTIDE SEQUENCE [LARGE SCALE GENOMIC DNA]</scope>
</reference>